<evidence type="ECO:0008006" key="9">
    <source>
        <dbReference type="Google" id="ProtNLM"/>
    </source>
</evidence>
<dbReference type="AlphaFoldDB" id="A0A8H5BY15"/>
<dbReference type="EMBL" id="JAACJM010000328">
    <property type="protein sequence ID" value="KAF5331299.1"/>
    <property type="molecule type" value="Genomic_DNA"/>
</dbReference>
<evidence type="ECO:0000313" key="8">
    <source>
        <dbReference type="Proteomes" id="UP000559256"/>
    </source>
</evidence>
<dbReference type="PANTHER" id="PTHR46481:SF10">
    <property type="entry name" value="ZINC FINGER BED DOMAIN-CONTAINING PROTEIN 39"/>
    <property type="match status" value="1"/>
</dbReference>
<keyword evidence="2" id="KW-0479">Metal-binding</keyword>
<proteinExistence type="predicted"/>
<evidence type="ECO:0000256" key="6">
    <source>
        <dbReference type="SAM" id="MobiDB-lite"/>
    </source>
</evidence>
<dbReference type="Proteomes" id="UP000559256">
    <property type="component" value="Unassembled WGS sequence"/>
</dbReference>
<feature type="compositionally biased region" description="Low complexity" evidence="6">
    <location>
        <begin position="53"/>
        <end position="62"/>
    </location>
</feature>
<evidence type="ECO:0000256" key="3">
    <source>
        <dbReference type="ARBA" id="ARBA00022771"/>
    </source>
</evidence>
<dbReference type="OrthoDB" id="3359487at2759"/>
<comment type="caution">
    <text evidence="7">The sequence shown here is derived from an EMBL/GenBank/DDBJ whole genome shotgun (WGS) entry which is preliminary data.</text>
</comment>
<keyword evidence="3" id="KW-0863">Zinc-finger</keyword>
<feature type="region of interest" description="Disordered" evidence="6">
    <location>
        <begin position="679"/>
        <end position="715"/>
    </location>
</feature>
<evidence type="ECO:0000256" key="5">
    <source>
        <dbReference type="ARBA" id="ARBA00023242"/>
    </source>
</evidence>
<reference evidence="7 8" key="1">
    <citation type="journal article" date="2020" name="ISME J.">
        <title>Uncovering the hidden diversity of litter-decomposition mechanisms in mushroom-forming fungi.</title>
        <authorList>
            <person name="Floudas D."/>
            <person name="Bentzer J."/>
            <person name="Ahren D."/>
            <person name="Johansson T."/>
            <person name="Persson P."/>
            <person name="Tunlid A."/>
        </authorList>
    </citation>
    <scope>NUCLEOTIDE SEQUENCE [LARGE SCALE GENOMIC DNA]</scope>
    <source>
        <strain evidence="7 8">CBS 291.85</strain>
    </source>
</reference>
<evidence type="ECO:0000313" key="7">
    <source>
        <dbReference type="EMBL" id="KAF5331299.1"/>
    </source>
</evidence>
<keyword evidence="4" id="KW-0862">Zinc</keyword>
<accession>A0A8H5BY15</accession>
<dbReference type="GO" id="GO:0005634">
    <property type="term" value="C:nucleus"/>
    <property type="evidence" value="ECO:0007669"/>
    <property type="project" value="UniProtKB-SubCell"/>
</dbReference>
<dbReference type="SUPFAM" id="SSF53098">
    <property type="entry name" value="Ribonuclease H-like"/>
    <property type="match status" value="1"/>
</dbReference>
<dbReference type="InterPro" id="IPR052035">
    <property type="entry name" value="ZnF_BED_domain_contain"/>
</dbReference>
<evidence type="ECO:0000256" key="1">
    <source>
        <dbReference type="ARBA" id="ARBA00004123"/>
    </source>
</evidence>
<gene>
    <name evidence="7" type="ORF">D9758_018118</name>
</gene>
<keyword evidence="5" id="KW-0539">Nucleus</keyword>
<evidence type="ECO:0000256" key="4">
    <source>
        <dbReference type="ARBA" id="ARBA00022833"/>
    </source>
</evidence>
<feature type="region of interest" description="Disordered" evidence="6">
    <location>
        <begin position="1"/>
        <end position="145"/>
    </location>
</feature>
<sequence>MGRSLQTKEKKRKSISTAKANSEDPIESALPTKKAKTSGKASGSEAPKKAKPTPKTVVQAAAKKLKDTLLKTKSKKTISNSDEPGLPQPALSKASTVDVDENSDDEVQPALSPPKKSTGPKATVIDVDDEDDDDSNSSVEEVLQEETDEAELEWLMKGWRSVVYAFFEPIPTVKYIKGRKCQVFTCSSPSCKKKIHRFQDTGDAKATKTLQNHVNTCKAWGPDTIATVKELTVPDARKSLSRYLRDGTITTAFQHGRKGRGTVTYSHKQQTRAETRAELICWVAESSRPFAIVKDRGFQCLMKMGRPGYYLPHPTTMARDIKTVFAKTRLCIALMLKLMKTIKEYDGDLNFATDAWTSPNHRAYVAVSVHLEKEGVPISFLLDFVEVAKVSKRDILKVKLYAHRDVLQSHSSETLAEVFAQILTEFGIEDKLKEAEEGGEVVNDDPDLVVDMMEGMSPVEKEELQQQIVPVQQVIVKTSYKIINSPTGLLPEWRRILHEEKQPQTVIPRDVTTRWNSSCDMIEYCIKKKKYYRAITSEDLENGLQQYALTKREWKLAEQLKDVLEVLRDATLFFSRSTPNLATVVPVLDEIDRKFTEWALNTTLDPAIRAAVSLAKKTLNKYYGKFDYSEVYRVAMVLHPRHKLNYFKTAEWPESWKNMALEIVHDVYERDYKSKMTVENDAMDVDEPKTPVKPSKRNQFDDLPALKAPRPDDLSDELDRYLKSDVKKVKDVVEW</sequence>
<dbReference type="GO" id="GO:0008270">
    <property type="term" value="F:zinc ion binding"/>
    <property type="evidence" value="ECO:0007669"/>
    <property type="project" value="UniProtKB-KW"/>
</dbReference>
<keyword evidence="8" id="KW-1185">Reference proteome</keyword>
<protein>
    <recommendedName>
        <fullName evidence="9">Transposase</fullName>
    </recommendedName>
</protein>
<feature type="compositionally biased region" description="Acidic residues" evidence="6">
    <location>
        <begin position="98"/>
        <end position="107"/>
    </location>
</feature>
<dbReference type="PANTHER" id="PTHR46481">
    <property type="entry name" value="ZINC FINGER BED DOMAIN-CONTAINING PROTEIN 4"/>
    <property type="match status" value="1"/>
</dbReference>
<name>A0A8H5BY15_9AGAR</name>
<organism evidence="7 8">
    <name type="scientific">Tetrapyrgos nigripes</name>
    <dbReference type="NCBI Taxonomy" id="182062"/>
    <lineage>
        <taxon>Eukaryota</taxon>
        <taxon>Fungi</taxon>
        <taxon>Dikarya</taxon>
        <taxon>Basidiomycota</taxon>
        <taxon>Agaricomycotina</taxon>
        <taxon>Agaricomycetes</taxon>
        <taxon>Agaricomycetidae</taxon>
        <taxon>Agaricales</taxon>
        <taxon>Marasmiineae</taxon>
        <taxon>Marasmiaceae</taxon>
        <taxon>Tetrapyrgos</taxon>
    </lineage>
</organism>
<evidence type="ECO:0000256" key="2">
    <source>
        <dbReference type="ARBA" id="ARBA00022723"/>
    </source>
</evidence>
<dbReference type="SUPFAM" id="SSF140996">
    <property type="entry name" value="Hermes dimerisation domain"/>
    <property type="match status" value="1"/>
</dbReference>
<comment type="subcellular location">
    <subcellularLocation>
        <location evidence="1">Nucleus</location>
    </subcellularLocation>
</comment>
<feature type="compositionally biased region" description="Acidic residues" evidence="6">
    <location>
        <begin position="126"/>
        <end position="135"/>
    </location>
</feature>
<dbReference type="InterPro" id="IPR012337">
    <property type="entry name" value="RNaseH-like_sf"/>
</dbReference>